<dbReference type="Gene3D" id="3.40.50.150">
    <property type="entry name" value="Vaccinia Virus protein VP39"/>
    <property type="match status" value="1"/>
</dbReference>
<evidence type="ECO:0000313" key="2">
    <source>
        <dbReference type="EMBL" id="XDJ45268.1"/>
    </source>
</evidence>
<evidence type="ECO:0000313" key="4">
    <source>
        <dbReference type="EMBL" id="XDJ55509.1"/>
    </source>
</evidence>
<dbReference type="KEGG" id="cgin:ABRZ00_13370"/>
<evidence type="ECO:0000313" key="5">
    <source>
        <dbReference type="EMBL" id="XDJ75538.1"/>
    </source>
</evidence>
<evidence type="ECO:0000313" key="3">
    <source>
        <dbReference type="EMBL" id="XDJ52885.1"/>
    </source>
</evidence>
<dbReference type="RefSeq" id="WP_368644336.1">
    <property type="nucleotide sequence ID" value="NZ_CP158253.1"/>
</dbReference>
<dbReference type="PANTHER" id="PTHR43317">
    <property type="entry name" value="THERMOSPERMINE SYNTHASE ACAULIS5"/>
    <property type="match status" value="1"/>
</dbReference>
<accession>A0AB39CTK2</accession>
<dbReference type="EMBL" id="CP158253">
    <property type="protein sequence ID" value="XDJ45268.1"/>
    <property type="molecule type" value="Genomic_DNA"/>
</dbReference>
<keyword evidence="1" id="KW-0620">Polyamine biosynthesis</keyword>
<dbReference type="EMBL" id="CP158266">
    <property type="protein sequence ID" value="XDJ83364.1"/>
    <property type="molecule type" value="Genomic_DNA"/>
</dbReference>
<evidence type="ECO:0000256" key="1">
    <source>
        <dbReference type="ARBA" id="ARBA00023115"/>
    </source>
</evidence>
<dbReference type="PANTHER" id="PTHR43317:SF1">
    <property type="entry name" value="THERMOSPERMINE SYNTHASE ACAULIS5"/>
    <property type="match status" value="1"/>
</dbReference>
<gene>
    <name evidence="6" type="ORF">ABRY96_03840</name>
    <name evidence="5" type="ORF">ABRY97_05150</name>
    <name evidence="4" type="ORF">ABRZ00_13370</name>
    <name evidence="3" type="ORF">ABRZ01_13360</name>
    <name evidence="2" type="ORF">ABRZ02_02985</name>
</gene>
<sequence>MARSTRRQAFEADLPTLSEEDGIRYLHFNSEWIQGAMRIARPSELVLAYTQQMMAWLLFVTAGARDRIGILGLGAGSLLRFTLRHTRAPVESVERNPAVTALCRAFFRLPGSARSVIDHADARDWVAEPGRAGRYRVLMVDLYDSRAEGPVCGDPAFYRDCCRVLDEPGVMSVNLFGRHESFEENLRGIRAAFGGRVLCLPEIDEGNTVVLAFKGDALDLSRQDLLDRAAQLESRTGLPARRWARSLLIGGRSRAAAEDRGRFDSF</sequence>
<dbReference type="GO" id="GO:0006596">
    <property type="term" value="P:polyamine biosynthetic process"/>
    <property type="evidence" value="ECO:0007669"/>
    <property type="project" value="UniProtKB-KW"/>
</dbReference>
<dbReference type="GeneID" id="93068542"/>
<dbReference type="AlphaFoldDB" id="A0AB39CTK2"/>
<reference evidence="2" key="1">
    <citation type="submission" date="2024-05" db="EMBL/GenBank/DDBJ databases">
        <authorList>
            <person name="Luo Y.-C."/>
            <person name="Nicholds J."/>
            <person name="Mortimer T."/>
            <person name="Maboni G."/>
        </authorList>
    </citation>
    <scope>NUCLEOTIDE SEQUENCE</scope>
    <source>
        <strain evidence="6">143751</strain>
        <strain evidence="5">143811</strain>
        <strain evidence="4">150221</strain>
        <strain evidence="3">150964</strain>
        <strain evidence="2">153271</strain>
    </source>
</reference>
<dbReference type="EMBL" id="CP158257">
    <property type="protein sequence ID" value="XDJ55509.1"/>
    <property type="molecule type" value="Genomic_DNA"/>
</dbReference>
<organism evidence="2">
    <name type="scientific">Castellaniella ginsengisoli</name>
    <dbReference type="NCBI Taxonomy" id="546114"/>
    <lineage>
        <taxon>Bacteria</taxon>
        <taxon>Pseudomonadati</taxon>
        <taxon>Pseudomonadota</taxon>
        <taxon>Betaproteobacteria</taxon>
        <taxon>Burkholderiales</taxon>
        <taxon>Alcaligenaceae</taxon>
        <taxon>Castellaniella</taxon>
    </lineage>
</organism>
<dbReference type="EMBL" id="CP158264">
    <property type="protein sequence ID" value="XDJ75538.1"/>
    <property type="molecule type" value="Genomic_DNA"/>
</dbReference>
<proteinExistence type="predicted"/>
<name>A0AB39CTK2_9BURK</name>
<dbReference type="EMBL" id="CP158256">
    <property type="protein sequence ID" value="XDJ52885.1"/>
    <property type="molecule type" value="Genomic_DNA"/>
</dbReference>
<dbReference type="InterPro" id="IPR029063">
    <property type="entry name" value="SAM-dependent_MTases_sf"/>
</dbReference>
<evidence type="ECO:0000313" key="6">
    <source>
        <dbReference type="EMBL" id="XDJ83364.1"/>
    </source>
</evidence>
<dbReference type="SUPFAM" id="SSF53335">
    <property type="entry name" value="S-adenosyl-L-methionine-dependent methyltransferases"/>
    <property type="match status" value="1"/>
</dbReference>
<protein>
    <submittedName>
        <fullName evidence="2">Spermidine synthase</fullName>
    </submittedName>
</protein>